<dbReference type="InterPro" id="IPR002305">
    <property type="entry name" value="aa-tRNA-synth_Ic"/>
</dbReference>
<comment type="function">
    <text evidence="11">Catalyzes the attachment of tyrosine to tRNA(Tyr) in a two-step reaction: tyrosine is first activated by ATP to form Tyr-AMP and then transferred to the acceptor end of tRNA(Tyr).</text>
</comment>
<keyword evidence="5 11" id="KW-0067">ATP-binding</keyword>
<evidence type="ECO:0000256" key="1">
    <source>
        <dbReference type="ARBA" id="ARBA00004496"/>
    </source>
</evidence>
<sequence>MNCYEDFQKRGLIETESHEEIKEALDNKSLSFYVGYDPTAKSLQIGNLFCVITMMRLQRYGHKPYVLVGGATGMIGDPSGKNAERNLLNEEILNENINGQRVQLEKLLDFNCGDNSAVMVNNYDWMSGFSFLNFLRDVGKRFRLSDMLAKDSVKSRLNSEAGISFTEFAYQMLQAYDFAHLNKTYGVSLQLGGGDQWGNITAGIDLTRKLHSNQVFGLTIPLVTDSQGKKFGKSEGGQTIYLDPSMTTPYKMYQYLVNTDDSCVEKYLHYFTFLSHVDMEKIIADSKETPHLRIGQKVIAEEVTKLVHGEEGLASAVRATKFFFGEKIENVSDADVASIFEDIPSVNLSSDYLNDGNIIEMLSETPLFKSKKEIRRAVDQKGIYINNVAITGSEQTLSKSDLASETALVLRKGKKNYCVVKFS</sequence>
<dbReference type="Pfam" id="PF22421">
    <property type="entry name" value="SYY_C-terminal"/>
    <property type="match status" value="1"/>
</dbReference>
<feature type="binding site" evidence="11">
    <location>
        <position position="33"/>
    </location>
    <ligand>
        <name>L-tyrosine</name>
        <dbReference type="ChEBI" id="CHEBI:58315"/>
    </ligand>
</feature>
<evidence type="ECO:0000259" key="12">
    <source>
        <dbReference type="Pfam" id="PF22421"/>
    </source>
</evidence>
<evidence type="ECO:0000256" key="9">
    <source>
        <dbReference type="ARBA" id="ARBA00048248"/>
    </source>
</evidence>
<dbReference type="PANTHER" id="PTHR11766">
    <property type="entry name" value="TYROSYL-TRNA SYNTHETASE"/>
    <property type="match status" value="1"/>
</dbReference>
<name>A0A1Y5F842_9BACT</name>
<dbReference type="PRINTS" id="PR01040">
    <property type="entry name" value="TRNASYNTHTYR"/>
</dbReference>
<dbReference type="GO" id="GO:0003723">
    <property type="term" value="F:RNA binding"/>
    <property type="evidence" value="ECO:0007669"/>
    <property type="project" value="UniProtKB-KW"/>
</dbReference>
<reference evidence="14" key="1">
    <citation type="journal article" date="2017" name="Proc. Natl. Acad. Sci. U.S.A.">
        <title>Simulation of Deepwater Horizon oil plume reveals substrate specialization within a complex community of hydrocarbon-degraders.</title>
        <authorList>
            <person name="Hu P."/>
            <person name="Dubinsky E.A."/>
            <person name="Probst A.J."/>
            <person name="Wang J."/>
            <person name="Sieber C.M.K."/>
            <person name="Tom L.M."/>
            <person name="Gardinali P."/>
            <person name="Banfield J.F."/>
            <person name="Atlas R.M."/>
            <person name="Andersen G.L."/>
        </authorList>
    </citation>
    <scope>NUCLEOTIDE SEQUENCE [LARGE SCALE GENOMIC DNA]</scope>
</reference>
<dbReference type="GO" id="GO:0004831">
    <property type="term" value="F:tyrosine-tRNA ligase activity"/>
    <property type="evidence" value="ECO:0007669"/>
    <property type="project" value="UniProtKB-UniRule"/>
</dbReference>
<comment type="caution">
    <text evidence="13">The sequence shown here is derived from an EMBL/GenBank/DDBJ whole genome shotgun (WGS) entry which is preliminary data.</text>
</comment>
<evidence type="ECO:0000256" key="2">
    <source>
        <dbReference type="ARBA" id="ARBA00022490"/>
    </source>
</evidence>
<dbReference type="Gene3D" id="1.10.240.10">
    <property type="entry name" value="Tyrosyl-Transfer RNA Synthetase"/>
    <property type="match status" value="1"/>
</dbReference>
<dbReference type="NCBIfam" id="TIGR00234">
    <property type="entry name" value="tyrS"/>
    <property type="match status" value="1"/>
</dbReference>
<evidence type="ECO:0000256" key="11">
    <source>
        <dbReference type="HAMAP-Rule" id="MF_02006"/>
    </source>
</evidence>
<dbReference type="GO" id="GO:0006437">
    <property type="term" value="P:tyrosyl-tRNA aminoacylation"/>
    <property type="evidence" value="ECO:0007669"/>
    <property type="project" value="UniProtKB-UniRule"/>
</dbReference>
<dbReference type="InterPro" id="IPR036986">
    <property type="entry name" value="S4_RNA-bd_sf"/>
</dbReference>
<dbReference type="GO" id="GO:0005524">
    <property type="term" value="F:ATP binding"/>
    <property type="evidence" value="ECO:0007669"/>
    <property type="project" value="UniProtKB-UniRule"/>
</dbReference>
<evidence type="ECO:0000256" key="10">
    <source>
        <dbReference type="ARBA" id="ARBA00060965"/>
    </source>
</evidence>
<proteinExistence type="inferred from homology"/>
<dbReference type="SUPFAM" id="SSF52374">
    <property type="entry name" value="Nucleotidylyl transferase"/>
    <property type="match status" value="1"/>
</dbReference>
<keyword evidence="6" id="KW-0694">RNA-binding</keyword>
<dbReference type="EMBL" id="MAAO01000006">
    <property type="protein sequence ID" value="OUR96954.1"/>
    <property type="molecule type" value="Genomic_DNA"/>
</dbReference>
<dbReference type="InterPro" id="IPR002307">
    <property type="entry name" value="Tyr-tRNA-ligase"/>
</dbReference>
<evidence type="ECO:0000256" key="4">
    <source>
        <dbReference type="ARBA" id="ARBA00022741"/>
    </source>
</evidence>
<keyword evidence="2 11" id="KW-0963">Cytoplasm</keyword>
<keyword evidence="7 11" id="KW-0648">Protein biosynthesis</keyword>
<dbReference type="PANTHER" id="PTHR11766:SF0">
    <property type="entry name" value="TYROSINE--TRNA LIGASE, MITOCHONDRIAL"/>
    <property type="match status" value="1"/>
</dbReference>
<keyword evidence="4 11" id="KW-0547">Nucleotide-binding</keyword>
<comment type="subunit">
    <text evidence="11">Homodimer.</text>
</comment>
<dbReference type="EC" id="6.1.1.1" evidence="11"/>
<comment type="similarity">
    <text evidence="10 11">Belongs to the class-I aminoacyl-tRNA synthetase family. TyrS type 1 subfamily.</text>
</comment>
<evidence type="ECO:0000256" key="3">
    <source>
        <dbReference type="ARBA" id="ARBA00022598"/>
    </source>
</evidence>
<comment type="subcellular location">
    <subcellularLocation>
        <location evidence="1 11">Cytoplasm</location>
    </subcellularLocation>
</comment>
<evidence type="ECO:0000256" key="8">
    <source>
        <dbReference type="ARBA" id="ARBA00023146"/>
    </source>
</evidence>
<feature type="domain" description="Tyrosine--tRNA ligase SYY-like C-terminal" evidence="12">
    <location>
        <begin position="335"/>
        <end position="420"/>
    </location>
</feature>
<evidence type="ECO:0000256" key="7">
    <source>
        <dbReference type="ARBA" id="ARBA00022917"/>
    </source>
</evidence>
<accession>A0A1Y5F842</accession>
<keyword evidence="8 11" id="KW-0030">Aminoacyl-tRNA synthetase</keyword>
<dbReference type="GO" id="GO:0005829">
    <property type="term" value="C:cytosol"/>
    <property type="evidence" value="ECO:0007669"/>
    <property type="project" value="TreeGrafter"/>
</dbReference>
<evidence type="ECO:0000313" key="13">
    <source>
        <dbReference type="EMBL" id="OUR96954.1"/>
    </source>
</evidence>
<dbReference type="InterPro" id="IPR024088">
    <property type="entry name" value="Tyr-tRNA-ligase_bac-type"/>
</dbReference>
<dbReference type="FunFam" id="3.40.50.620:FF:000008">
    <property type="entry name" value="Tyrosine--tRNA ligase"/>
    <property type="match status" value="1"/>
</dbReference>
<evidence type="ECO:0000256" key="6">
    <source>
        <dbReference type="ARBA" id="ARBA00022884"/>
    </source>
</evidence>
<dbReference type="Gene3D" id="3.40.50.620">
    <property type="entry name" value="HUPs"/>
    <property type="match status" value="1"/>
</dbReference>
<dbReference type="Proteomes" id="UP000196531">
    <property type="component" value="Unassembled WGS sequence"/>
</dbReference>
<protein>
    <recommendedName>
        <fullName evidence="11">Tyrosine--tRNA ligase</fullName>
        <ecNumber evidence="11">6.1.1.1</ecNumber>
    </recommendedName>
    <alternativeName>
        <fullName evidence="11">Tyrosyl-tRNA synthetase</fullName>
        <shortName evidence="11">TyrRS</shortName>
    </alternativeName>
</protein>
<dbReference type="AlphaFoldDB" id="A0A1Y5F842"/>
<gene>
    <name evidence="11" type="primary">tyrS</name>
    <name evidence="13" type="ORF">A9Q84_11500</name>
</gene>
<dbReference type="InterPro" id="IPR054608">
    <property type="entry name" value="SYY-like_C"/>
</dbReference>
<feature type="short sequence motif" description="'KMSKS' region" evidence="11">
    <location>
        <begin position="230"/>
        <end position="234"/>
    </location>
</feature>
<dbReference type="InterPro" id="IPR014729">
    <property type="entry name" value="Rossmann-like_a/b/a_fold"/>
</dbReference>
<comment type="catalytic activity">
    <reaction evidence="9 11">
        <text>tRNA(Tyr) + L-tyrosine + ATP = L-tyrosyl-tRNA(Tyr) + AMP + diphosphate + H(+)</text>
        <dbReference type="Rhea" id="RHEA:10220"/>
        <dbReference type="Rhea" id="RHEA-COMP:9706"/>
        <dbReference type="Rhea" id="RHEA-COMP:9707"/>
        <dbReference type="ChEBI" id="CHEBI:15378"/>
        <dbReference type="ChEBI" id="CHEBI:30616"/>
        <dbReference type="ChEBI" id="CHEBI:33019"/>
        <dbReference type="ChEBI" id="CHEBI:58315"/>
        <dbReference type="ChEBI" id="CHEBI:78442"/>
        <dbReference type="ChEBI" id="CHEBI:78536"/>
        <dbReference type="ChEBI" id="CHEBI:456215"/>
        <dbReference type="EC" id="6.1.1.1"/>
    </reaction>
</comment>
<organism evidence="13 14">
    <name type="scientific">Halobacteriovorax marinus</name>
    <dbReference type="NCBI Taxonomy" id="97084"/>
    <lineage>
        <taxon>Bacteria</taxon>
        <taxon>Pseudomonadati</taxon>
        <taxon>Bdellovibrionota</taxon>
        <taxon>Bacteriovoracia</taxon>
        <taxon>Bacteriovoracales</taxon>
        <taxon>Halobacteriovoraceae</taxon>
        <taxon>Halobacteriovorax</taxon>
    </lineage>
</organism>
<dbReference type="InterPro" id="IPR024107">
    <property type="entry name" value="Tyr-tRNA-ligase_bac_1"/>
</dbReference>
<feature type="binding site" evidence="11">
    <location>
        <position position="233"/>
    </location>
    <ligand>
        <name>ATP</name>
        <dbReference type="ChEBI" id="CHEBI:30616"/>
    </ligand>
</feature>
<feature type="binding site" evidence="11">
    <location>
        <position position="174"/>
    </location>
    <ligand>
        <name>L-tyrosine</name>
        <dbReference type="ChEBI" id="CHEBI:58315"/>
    </ligand>
</feature>
<comment type="caution">
    <text evidence="11">Lacks conserved residue(s) required for the propagation of feature annotation.</text>
</comment>
<dbReference type="GO" id="GO:0042803">
    <property type="term" value="F:protein homodimerization activity"/>
    <property type="evidence" value="ECO:0007669"/>
    <property type="project" value="UniProtKB-ARBA"/>
</dbReference>
<dbReference type="Gene3D" id="3.10.290.10">
    <property type="entry name" value="RNA-binding S4 domain"/>
    <property type="match status" value="1"/>
</dbReference>
<keyword evidence="3 11" id="KW-0436">Ligase</keyword>
<feature type="binding site" evidence="11">
    <location>
        <position position="170"/>
    </location>
    <ligand>
        <name>L-tyrosine</name>
        <dbReference type="ChEBI" id="CHEBI:58315"/>
    </ligand>
</feature>
<evidence type="ECO:0000313" key="14">
    <source>
        <dbReference type="Proteomes" id="UP000196531"/>
    </source>
</evidence>
<dbReference type="FunFam" id="1.10.240.10:FF:000001">
    <property type="entry name" value="Tyrosine--tRNA ligase"/>
    <property type="match status" value="1"/>
</dbReference>
<dbReference type="HAMAP" id="MF_02006">
    <property type="entry name" value="Tyr_tRNA_synth_type1"/>
    <property type="match status" value="1"/>
</dbReference>
<dbReference type="Pfam" id="PF00579">
    <property type="entry name" value="tRNA-synt_1b"/>
    <property type="match status" value="1"/>
</dbReference>
<dbReference type="CDD" id="cd00805">
    <property type="entry name" value="TyrRS_core"/>
    <property type="match status" value="1"/>
</dbReference>
<evidence type="ECO:0000256" key="5">
    <source>
        <dbReference type="ARBA" id="ARBA00022840"/>
    </source>
</evidence>
<dbReference type="SUPFAM" id="SSF55174">
    <property type="entry name" value="Alpha-L RNA-binding motif"/>
    <property type="match status" value="1"/>
</dbReference>